<feature type="signal peptide" evidence="7">
    <location>
        <begin position="1"/>
        <end position="19"/>
    </location>
</feature>
<dbReference type="PROSITE" id="PS51257">
    <property type="entry name" value="PROKAR_LIPOPROTEIN"/>
    <property type="match status" value="1"/>
</dbReference>
<dbReference type="InterPro" id="IPR050490">
    <property type="entry name" value="Bact_solute-bd_prot1"/>
</dbReference>
<name>A0ABS5CI17_9BACL</name>
<evidence type="ECO:0000256" key="6">
    <source>
        <dbReference type="SAM" id="MobiDB-lite"/>
    </source>
</evidence>
<accession>A0ABS5CI17</accession>
<evidence type="ECO:0000313" key="9">
    <source>
        <dbReference type="Proteomes" id="UP000673394"/>
    </source>
</evidence>
<evidence type="ECO:0000256" key="5">
    <source>
        <dbReference type="ARBA" id="ARBA00023288"/>
    </source>
</evidence>
<dbReference type="RefSeq" id="WP_091223789.1">
    <property type="nucleotide sequence ID" value="NZ_JAGKSP010000011.1"/>
</dbReference>
<feature type="region of interest" description="Disordered" evidence="6">
    <location>
        <begin position="23"/>
        <end position="59"/>
    </location>
</feature>
<dbReference type="PANTHER" id="PTHR43649:SF33">
    <property type="entry name" value="POLYGALACTURONAN_RHAMNOGALACTURONAN-BINDING PROTEIN YTCQ"/>
    <property type="match status" value="1"/>
</dbReference>
<dbReference type="Gene3D" id="3.40.190.10">
    <property type="entry name" value="Periplasmic binding protein-like II"/>
    <property type="match status" value="2"/>
</dbReference>
<keyword evidence="2 7" id="KW-0732">Signal</keyword>
<keyword evidence="4" id="KW-0564">Palmitate</keyword>
<proteinExistence type="predicted"/>
<organism evidence="8 9">
    <name type="scientific">Paenibacillus lignilyticus</name>
    <dbReference type="NCBI Taxonomy" id="1172615"/>
    <lineage>
        <taxon>Bacteria</taxon>
        <taxon>Bacillati</taxon>
        <taxon>Bacillota</taxon>
        <taxon>Bacilli</taxon>
        <taxon>Bacillales</taxon>
        <taxon>Paenibacillaceae</taxon>
        <taxon>Paenibacillus</taxon>
    </lineage>
</organism>
<reference evidence="8 9" key="1">
    <citation type="submission" date="2021-04" db="EMBL/GenBank/DDBJ databases">
        <title>Paenibacillus sp. DLE-14 whole genome sequence.</title>
        <authorList>
            <person name="Ham Y.J."/>
        </authorList>
    </citation>
    <scope>NUCLEOTIDE SEQUENCE [LARGE SCALE GENOMIC DNA]</scope>
    <source>
        <strain evidence="8 9">DLE-14</strain>
    </source>
</reference>
<evidence type="ECO:0000256" key="2">
    <source>
        <dbReference type="ARBA" id="ARBA00022729"/>
    </source>
</evidence>
<dbReference type="EMBL" id="JAGKSP010000011">
    <property type="protein sequence ID" value="MBP3965518.1"/>
    <property type="molecule type" value="Genomic_DNA"/>
</dbReference>
<protein>
    <submittedName>
        <fullName evidence="8">Extracellular solute-binding protein</fullName>
    </submittedName>
</protein>
<keyword evidence="9" id="KW-1185">Reference proteome</keyword>
<dbReference type="PANTHER" id="PTHR43649">
    <property type="entry name" value="ARABINOSE-BINDING PROTEIN-RELATED"/>
    <property type="match status" value="1"/>
</dbReference>
<evidence type="ECO:0000256" key="3">
    <source>
        <dbReference type="ARBA" id="ARBA00023136"/>
    </source>
</evidence>
<evidence type="ECO:0000256" key="4">
    <source>
        <dbReference type="ARBA" id="ARBA00023139"/>
    </source>
</evidence>
<dbReference type="InterPro" id="IPR006059">
    <property type="entry name" value="SBP"/>
</dbReference>
<dbReference type="Pfam" id="PF01547">
    <property type="entry name" value="SBP_bac_1"/>
    <property type="match status" value="1"/>
</dbReference>
<keyword evidence="3" id="KW-0472">Membrane</keyword>
<keyword evidence="1" id="KW-1003">Cell membrane</keyword>
<keyword evidence="5" id="KW-0449">Lipoprotein</keyword>
<dbReference type="Proteomes" id="UP000673394">
    <property type="component" value="Unassembled WGS sequence"/>
</dbReference>
<evidence type="ECO:0000256" key="1">
    <source>
        <dbReference type="ARBA" id="ARBA00022475"/>
    </source>
</evidence>
<sequence>MKKWASLVLSTVVFGAALAGCSSGGNNESNEGNKEAAATESTTNTTTNEAATNEAEPAAESAIKGKIVFATNRTDLVETELKEYAKRFKEKYPEATVEFEAIKDYEESMKVRLASNELPDVILVPKTVTKANLPEFFAPLDDLGLNDRIYFKENYTQDGSTYGIVSGSSAMGITYNKKAFEKAGITAVPKTLDEFYAACEKLKAAGIVALSTNFKDKWPLMGWDQEAFLFANDPGLHNTMAGQDEPFPVDGPHWKAMNIIKTIVDKGYVEKDLMSTNWEGSKKDVASGTTAMYLLGNWVINQVIDNGAKSEDVGFFPLPIDNSGEAKALLSPDYAYAVSKNSANVETAKAFLKWLVEESGYDDFGGFIPVLKDKESKLPQLAEFMSFKPQVVEMVAESDEYVSIGNKMQFDTSGFAQDVIMADDVAKVFADYNKRWKEARAAVAAK</sequence>
<comment type="caution">
    <text evidence="8">The sequence shown here is derived from an EMBL/GenBank/DDBJ whole genome shotgun (WGS) entry which is preliminary data.</text>
</comment>
<evidence type="ECO:0000313" key="8">
    <source>
        <dbReference type="EMBL" id="MBP3965518.1"/>
    </source>
</evidence>
<dbReference type="SUPFAM" id="SSF53850">
    <property type="entry name" value="Periplasmic binding protein-like II"/>
    <property type="match status" value="1"/>
</dbReference>
<gene>
    <name evidence="8" type="ORF">I8J30_22655</name>
</gene>
<feature type="chain" id="PRO_5046425488" evidence="7">
    <location>
        <begin position="20"/>
        <end position="446"/>
    </location>
</feature>
<evidence type="ECO:0000256" key="7">
    <source>
        <dbReference type="SAM" id="SignalP"/>
    </source>
</evidence>